<feature type="transmembrane region" description="Helical" evidence="12">
    <location>
        <begin position="178"/>
        <end position="198"/>
    </location>
</feature>
<dbReference type="InterPro" id="IPR051359">
    <property type="entry name" value="CaCA_antiporter"/>
</dbReference>
<evidence type="ECO:0000256" key="12">
    <source>
        <dbReference type="SAM" id="Phobius"/>
    </source>
</evidence>
<keyword evidence="3" id="KW-0050">Antiport</keyword>
<dbReference type="Proteomes" id="UP000827889">
    <property type="component" value="Chromosome 10"/>
</dbReference>
<proteinExistence type="inferred from homology"/>
<dbReference type="PANTHER" id="PTHR12266">
    <property type="entry name" value="NA+/CA2+ K+ INDEPENDENT EXCHANGER"/>
    <property type="match status" value="1"/>
</dbReference>
<comment type="similarity">
    <text evidence="11">Belongs to the Ca(2+):cation antiporter (CaCA) (TC 2.A.19) family. Cation/calcium exchanger (CCX) subfamily.</text>
</comment>
<dbReference type="GO" id="GO:0006813">
    <property type="term" value="P:potassium ion transport"/>
    <property type="evidence" value="ECO:0007669"/>
    <property type="project" value="UniProtKB-KW"/>
</dbReference>
<keyword evidence="10" id="KW-0739">Sodium transport</keyword>
<keyword evidence="7 12" id="KW-1133">Transmembrane helix</keyword>
<organism evidence="14 15">
    <name type="scientific">Rhodamnia argentea</name>
    <dbReference type="NCBI Taxonomy" id="178133"/>
    <lineage>
        <taxon>Eukaryota</taxon>
        <taxon>Viridiplantae</taxon>
        <taxon>Streptophyta</taxon>
        <taxon>Embryophyta</taxon>
        <taxon>Tracheophyta</taxon>
        <taxon>Spermatophyta</taxon>
        <taxon>Magnoliopsida</taxon>
        <taxon>eudicotyledons</taxon>
        <taxon>Gunneridae</taxon>
        <taxon>Pentapetalae</taxon>
        <taxon>rosids</taxon>
        <taxon>malvids</taxon>
        <taxon>Myrtales</taxon>
        <taxon>Myrtaceae</taxon>
        <taxon>Myrtoideae</taxon>
        <taxon>Myrteae</taxon>
        <taxon>Australasian group</taxon>
        <taxon>Rhodamnia</taxon>
    </lineage>
</organism>
<dbReference type="KEGG" id="rarg:115730928"/>
<feature type="transmembrane region" description="Helical" evidence="12">
    <location>
        <begin position="349"/>
        <end position="367"/>
    </location>
</feature>
<evidence type="ECO:0000256" key="2">
    <source>
        <dbReference type="ARBA" id="ARBA00022448"/>
    </source>
</evidence>
<dbReference type="InterPro" id="IPR044880">
    <property type="entry name" value="NCX_ion-bd_dom_sf"/>
</dbReference>
<feature type="transmembrane region" description="Helical" evidence="12">
    <location>
        <begin position="210"/>
        <end position="229"/>
    </location>
</feature>
<evidence type="ECO:0000256" key="6">
    <source>
        <dbReference type="ARBA" id="ARBA00022958"/>
    </source>
</evidence>
<accession>A0A8B8N4S3</accession>
<evidence type="ECO:0000256" key="4">
    <source>
        <dbReference type="ARBA" id="ARBA00022538"/>
    </source>
</evidence>
<evidence type="ECO:0000256" key="9">
    <source>
        <dbReference type="ARBA" id="ARBA00023136"/>
    </source>
</evidence>
<evidence type="ECO:0000313" key="15">
    <source>
        <dbReference type="RefSeq" id="XP_030517406.1"/>
    </source>
</evidence>
<feature type="transmembrane region" description="Helical" evidence="12">
    <location>
        <begin position="478"/>
        <end position="502"/>
    </location>
</feature>
<evidence type="ECO:0000259" key="13">
    <source>
        <dbReference type="Pfam" id="PF01699"/>
    </source>
</evidence>
<evidence type="ECO:0000256" key="11">
    <source>
        <dbReference type="ARBA" id="ARBA00038187"/>
    </source>
</evidence>
<feature type="transmembrane region" description="Helical" evidence="12">
    <location>
        <begin position="522"/>
        <end position="539"/>
    </location>
</feature>
<feature type="domain" description="Sodium/calcium exchanger membrane region" evidence="13">
    <location>
        <begin position="109"/>
        <end position="253"/>
    </location>
</feature>
<name>A0A8B8N4S3_9MYRT</name>
<feature type="transmembrane region" description="Helical" evidence="12">
    <location>
        <begin position="434"/>
        <end position="457"/>
    </location>
</feature>
<keyword evidence="10" id="KW-0406">Ion transport</keyword>
<dbReference type="Gene3D" id="1.20.1420.30">
    <property type="entry name" value="NCX, central ion-binding region"/>
    <property type="match status" value="2"/>
</dbReference>
<evidence type="ECO:0000256" key="5">
    <source>
        <dbReference type="ARBA" id="ARBA00022692"/>
    </source>
</evidence>
<dbReference type="GO" id="GO:0016020">
    <property type="term" value="C:membrane"/>
    <property type="evidence" value="ECO:0007669"/>
    <property type="project" value="UniProtKB-SubCell"/>
</dbReference>
<feature type="transmembrane region" description="Helical" evidence="12">
    <location>
        <begin position="102"/>
        <end position="119"/>
    </location>
</feature>
<sequence>MDWWSCVWWGQRSPPIVVKVSCLLLACILLVVWSGSPSELAVPKARHVFNNLNGDQHACRALHNLEDYEAKCRYVKSKNPCSSQGYINYLYIFYCTLSDSPVLGYSFLILWLVVLFYLLGNTASEYFCSSLESLSRLLKLSPTMAGVTLLSLGNGAPDVFASLVSFTGSGTQSVGLNTVLGGTSFVTCVVVGIISFLVHKRHARLNKSAFVRDVCFLMLVLLFLLVILINGEINLWGALGFLLTYVVYVVIVYVSHARWQKNSDIGGNSSLNNGSDDLKILILHGSGKEQLACVEETLEGGCKLELGSSLDCQPLGLCRLLLLILEFPLYLPRRLTIPVASEERWSKPYAVASVTLAPVLLTALWSFQEENASVNARLAVYGVGFLIAVSLGVVAFCTTKSSNPPKHCLFPWLAGGFVMSITWSYIIAQELVGLLVSLGYIVGVSPSILGLTVLAWGNSLGDLMTNATMAVNGGTEGMQVALSGCYAGPIFNMVFGLGLSLVGASWHNYPASVVIPRDSHLLETQGFVVAGLVWALVVLPRRDMKLDRVLGGGLLIVYIVGLSLRVIQTVVTL</sequence>
<keyword evidence="2" id="KW-0813">Transport</keyword>
<dbReference type="InterPro" id="IPR004837">
    <property type="entry name" value="NaCa_Exmemb"/>
</dbReference>
<feature type="domain" description="Sodium/calcium exchanger membrane region" evidence="13">
    <location>
        <begin position="413"/>
        <end position="564"/>
    </location>
</feature>
<dbReference type="Pfam" id="PF01699">
    <property type="entry name" value="Na_Ca_ex"/>
    <property type="match status" value="2"/>
</dbReference>
<feature type="transmembrane region" description="Helical" evidence="12">
    <location>
        <begin position="551"/>
        <end position="571"/>
    </location>
</feature>
<evidence type="ECO:0000256" key="3">
    <source>
        <dbReference type="ARBA" id="ARBA00022449"/>
    </source>
</evidence>
<evidence type="ECO:0000256" key="10">
    <source>
        <dbReference type="ARBA" id="ARBA00023201"/>
    </source>
</evidence>
<keyword evidence="6" id="KW-0630">Potassium</keyword>
<feature type="transmembrane region" description="Helical" evidence="12">
    <location>
        <begin position="235"/>
        <end position="254"/>
    </location>
</feature>
<dbReference type="AlphaFoldDB" id="A0A8B8N4S3"/>
<evidence type="ECO:0000256" key="8">
    <source>
        <dbReference type="ARBA" id="ARBA00023053"/>
    </source>
</evidence>
<dbReference type="PANTHER" id="PTHR12266:SF18">
    <property type="entry name" value="CATION_CALCIUM EXCHANGER 2"/>
    <property type="match status" value="1"/>
</dbReference>
<keyword evidence="5 12" id="KW-0812">Transmembrane</keyword>
<evidence type="ECO:0000313" key="14">
    <source>
        <dbReference type="Proteomes" id="UP000827889"/>
    </source>
</evidence>
<keyword evidence="14" id="KW-1185">Reference proteome</keyword>
<dbReference type="RefSeq" id="XP_030517406.1">
    <property type="nucleotide sequence ID" value="XM_030661546.2"/>
</dbReference>
<keyword evidence="9 12" id="KW-0472">Membrane</keyword>
<protein>
    <submittedName>
        <fullName evidence="15">Cation/calcium exchanger 2</fullName>
    </submittedName>
</protein>
<dbReference type="OrthoDB" id="407410at2759"/>
<reference evidence="15" key="1">
    <citation type="submission" date="2025-08" db="UniProtKB">
        <authorList>
            <consortium name="RefSeq"/>
        </authorList>
    </citation>
    <scope>IDENTIFICATION</scope>
    <source>
        <tissue evidence="15">Leaf</tissue>
    </source>
</reference>
<gene>
    <name evidence="15" type="primary">LOC115730928</name>
</gene>
<feature type="transmembrane region" description="Helical" evidence="12">
    <location>
        <begin position="379"/>
        <end position="397"/>
    </location>
</feature>
<dbReference type="GO" id="GO:0006814">
    <property type="term" value="P:sodium ion transport"/>
    <property type="evidence" value="ECO:0007669"/>
    <property type="project" value="UniProtKB-KW"/>
</dbReference>
<keyword evidence="4" id="KW-0633">Potassium transport</keyword>
<comment type="subcellular location">
    <subcellularLocation>
        <location evidence="1">Membrane</location>
        <topology evidence="1">Multi-pass membrane protein</topology>
    </subcellularLocation>
</comment>
<evidence type="ECO:0000256" key="7">
    <source>
        <dbReference type="ARBA" id="ARBA00022989"/>
    </source>
</evidence>
<evidence type="ECO:0000256" key="1">
    <source>
        <dbReference type="ARBA" id="ARBA00004141"/>
    </source>
</evidence>
<dbReference type="GeneID" id="115730928"/>
<dbReference type="GO" id="GO:0008324">
    <property type="term" value="F:monoatomic cation transmembrane transporter activity"/>
    <property type="evidence" value="ECO:0007669"/>
    <property type="project" value="TreeGrafter"/>
</dbReference>
<dbReference type="GO" id="GO:0015297">
    <property type="term" value="F:antiporter activity"/>
    <property type="evidence" value="ECO:0007669"/>
    <property type="project" value="UniProtKB-KW"/>
</dbReference>
<feature type="transmembrane region" description="Helical" evidence="12">
    <location>
        <begin position="409"/>
        <end position="428"/>
    </location>
</feature>
<keyword evidence="8" id="KW-0915">Sodium</keyword>